<keyword evidence="7" id="KW-0677">Repeat</keyword>
<keyword evidence="5" id="KW-0336">GPI-anchor</keyword>
<dbReference type="InterPro" id="IPR043063">
    <property type="entry name" value="Agglutinin-like_N_N2"/>
</dbReference>
<dbReference type="VEuPathDB" id="FungiDB:DIURU_002000"/>
<dbReference type="OMA" id="IIIHVET"/>
<evidence type="ECO:0000256" key="8">
    <source>
        <dbReference type="ARBA" id="ARBA00022889"/>
    </source>
</evidence>
<evidence type="ECO:0000313" key="16">
    <source>
        <dbReference type="EMBL" id="KAA8904048.1"/>
    </source>
</evidence>
<comment type="caution">
    <text evidence="16">The sequence shown here is derived from an EMBL/GenBank/DDBJ whole genome shotgun (WGS) entry which is preliminary data.</text>
</comment>
<evidence type="ECO:0000256" key="14">
    <source>
        <dbReference type="SAM" id="SignalP"/>
    </source>
</evidence>
<dbReference type="InterPro" id="IPR033504">
    <property type="entry name" value="ALS"/>
</dbReference>
<dbReference type="Proteomes" id="UP000449547">
    <property type="component" value="Unassembled WGS sequence"/>
</dbReference>
<evidence type="ECO:0000256" key="5">
    <source>
        <dbReference type="ARBA" id="ARBA00022622"/>
    </source>
</evidence>
<keyword evidence="11" id="KW-0325">Glycoprotein</keyword>
<dbReference type="GeneID" id="54780651"/>
<dbReference type="Pfam" id="PF11766">
    <property type="entry name" value="Candida_ALS_N"/>
    <property type="match status" value="1"/>
</dbReference>
<feature type="compositionally biased region" description="Low complexity" evidence="13">
    <location>
        <begin position="665"/>
        <end position="712"/>
    </location>
</feature>
<proteinExistence type="predicted"/>
<evidence type="ECO:0000256" key="7">
    <source>
        <dbReference type="ARBA" id="ARBA00022737"/>
    </source>
</evidence>
<evidence type="ECO:0000256" key="10">
    <source>
        <dbReference type="ARBA" id="ARBA00023157"/>
    </source>
</evidence>
<evidence type="ECO:0000259" key="15">
    <source>
        <dbReference type="SMART" id="SM01056"/>
    </source>
</evidence>
<dbReference type="Gene3D" id="2.60.40.2430">
    <property type="entry name" value="Agglutinin-like protein, N-terminal domain, N2 subdomain"/>
    <property type="match status" value="1"/>
</dbReference>
<dbReference type="InterPro" id="IPR011252">
    <property type="entry name" value="Fibrogen-bd_dom1"/>
</dbReference>
<evidence type="ECO:0000256" key="6">
    <source>
        <dbReference type="ARBA" id="ARBA00022729"/>
    </source>
</evidence>
<dbReference type="SUPFAM" id="SSF49401">
    <property type="entry name" value="Bacterial adhesins"/>
    <property type="match status" value="1"/>
</dbReference>
<dbReference type="InterPro" id="IPR008966">
    <property type="entry name" value="Adhesion_dom_sf"/>
</dbReference>
<evidence type="ECO:0000256" key="9">
    <source>
        <dbReference type="ARBA" id="ARBA00023136"/>
    </source>
</evidence>
<keyword evidence="10" id="KW-1015">Disulfide bond</keyword>
<feature type="compositionally biased region" description="Polar residues" evidence="13">
    <location>
        <begin position="713"/>
        <end position="750"/>
    </location>
</feature>
<keyword evidence="17" id="KW-1185">Reference proteome</keyword>
<evidence type="ECO:0000256" key="1">
    <source>
        <dbReference type="ARBA" id="ARBA00004191"/>
    </source>
</evidence>
<dbReference type="EMBL" id="SWFT01000064">
    <property type="protein sequence ID" value="KAA8904048.1"/>
    <property type="molecule type" value="Genomic_DNA"/>
</dbReference>
<feature type="compositionally biased region" description="Polar residues" evidence="13">
    <location>
        <begin position="882"/>
        <end position="895"/>
    </location>
</feature>
<dbReference type="GO" id="GO:0098552">
    <property type="term" value="C:side of membrane"/>
    <property type="evidence" value="ECO:0007669"/>
    <property type="project" value="UniProtKB-KW"/>
</dbReference>
<evidence type="ECO:0000256" key="12">
    <source>
        <dbReference type="ARBA" id="ARBA00023288"/>
    </source>
</evidence>
<evidence type="ECO:0000256" key="13">
    <source>
        <dbReference type="SAM" id="MobiDB-lite"/>
    </source>
</evidence>
<dbReference type="AlphaFoldDB" id="A0A642UW87"/>
<keyword evidence="9" id="KW-0472">Membrane</keyword>
<sequence length="1026" mass="107779">MLVTVPVLAALVSLTSAKEVSGVFTSLDSVKFEPGANYLYDTPNSASWKATVSWKIEGSKYSAGDTFTLNMPGVKRFIMDETEVDLKVGSSTYAKCKPFNGLNIVAFSQLQCTMTDTVTSSTVAYGQASFPVAFCNGGSSGNVDLECAKLWHKGSNTITFEDGKPLTTTANFEAAPYDSRLVYSRSTSVDQPQAANFLRGGVCEQGYRSGTIGMIVNNIDCSNVDFGFSNDLNDWSYPKSETEQFPHQISCSRTQVTVSYQNVPKGYVPYIVVKTSYANSDRVQYINRYQCQNSIFTNRNERVVNWTPYQGSNPNGNGMAEVVTTTTWTGTTTDVTTLPWKSTNGATITVLVKVPDTTSPSPSPTLESTPEPSPSVESATESSASSFKSSFKPTPSSSSEVTSSSLPPSESPSSYTESSSSLTEVSSSVSASLSNSCYLLTSTTTFTPTVTETIPSSTSETETSSSTSETETSTSETSSSTSETETSTSETSSSTSETSSSISETSSSISETSSSISETSSSISETSSSISETETSTSETETSTSETETSTSETETSTSETKTSSSISETETSSSTSETKTSSSISETETSSSTSETETSTSETETSSSTSETYSTDSTTASNTNITGSCVILTETTTYTPSITLTLTTSASRVPPVPQPPIEPPESSSHTTEQSAAEPTTGSSSESEQSAAEPTTEPSSESEQSAAEPTTEPSSDSEQSAAEPTIGPSTESTTESVSKFTPVESSDSNCTAVTSTTKVTPTSIIISASNRSNPSEAIDVNVPSDTSDNEEASTFEEVVSTSIETEIELNKVTETVCVECLSSGNLVGEFSSTLIATSSETLLSVEPTAENIGDNGETPATDNNKNPVESVVTENVHGGNPKTDNSEGQSETSASAELVGQGETASNDIPKAVQTSPTENDVETTTIESHESAWATVVCHGEGCNVNGHSTYPEHISTAPQGQPDRSLPHTEELENPKITLSASPSQLSSHPEPTKLVSPQPFEGAAGTIKISRVAWVLAGALIFV</sequence>
<reference evidence="16 17" key="1">
    <citation type="submission" date="2019-07" db="EMBL/GenBank/DDBJ databases">
        <title>Genome assembly of two rare yeast pathogens: Diutina rugosa and Trichomonascus ciferrii.</title>
        <authorList>
            <person name="Mixao V."/>
            <person name="Saus E."/>
            <person name="Hansen A."/>
            <person name="Lass-Flor C."/>
            <person name="Gabaldon T."/>
        </authorList>
    </citation>
    <scope>NUCLEOTIDE SEQUENCE [LARGE SCALE GENOMIC DNA]</scope>
    <source>
        <strain evidence="16 17">CBS 613</strain>
    </source>
</reference>
<accession>A0A642UW87</accession>
<feature type="region of interest" description="Disordered" evidence="13">
    <location>
        <begin position="872"/>
        <end position="926"/>
    </location>
</feature>
<feature type="compositionally biased region" description="Low complexity" evidence="13">
    <location>
        <begin position="751"/>
        <end position="767"/>
    </location>
</feature>
<comment type="subcellular location">
    <subcellularLocation>
        <location evidence="2">Membrane</location>
        <topology evidence="2">Lipid-anchor</topology>
        <topology evidence="2">GPI-anchor</topology>
    </subcellularLocation>
    <subcellularLocation>
        <location evidence="1">Secreted</location>
        <location evidence="1">Cell wall</location>
    </subcellularLocation>
</comment>
<dbReference type="Gene3D" id="2.60.40.1280">
    <property type="match status" value="1"/>
</dbReference>
<evidence type="ECO:0000256" key="3">
    <source>
        <dbReference type="ARBA" id="ARBA00022512"/>
    </source>
</evidence>
<feature type="signal peptide" evidence="14">
    <location>
        <begin position="1"/>
        <end position="17"/>
    </location>
</feature>
<feature type="region of interest" description="Disordered" evidence="13">
    <location>
        <begin position="648"/>
        <end position="791"/>
    </location>
</feature>
<dbReference type="InterPro" id="IPR024672">
    <property type="entry name" value="Agglutinin-like_N"/>
</dbReference>
<feature type="compositionally biased region" description="Pro residues" evidence="13">
    <location>
        <begin position="655"/>
        <end position="664"/>
    </location>
</feature>
<dbReference type="RefSeq" id="XP_034013133.1">
    <property type="nucleotide sequence ID" value="XM_034154605.1"/>
</dbReference>
<dbReference type="PANTHER" id="PTHR33793">
    <property type="entry name" value="ALPHA-AGGLUTININ"/>
    <property type="match status" value="1"/>
</dbReference>
<dbReference type="SMART" id="SM01056">
    <property type="entry name" value="Candida_ALS_N"/>
    <property type="match status" value="1"/>
</dbReference>
<keyword evidence="8" id="KW-0130">Cell adhesion</keyword>
<keyword evidence="4" id="KW-0964">Secreted</keyword>
<organism evidence="16 17">
    <name type="scientific">Diutina rugosa</name>
    <name type="common">Yeast</name>
    <name type="synonym">Candida rugosa</name>
    <dbReference type="NCBI Taxonomy" id="5481"/>
    <lineage>
        <taxon>Eukaryota</taxon>
        <taxon>Fungi</taxon>
        <taxon>Dikarya</taxon>
        <taxon>Ascomycota</taxon>
        <taxon>Saccharomycotina</taxon>
        <taxon>Pichiomycetes</taxon>
        <taxon>Debaryomycetaceae</taxon>
        <taxon>Diutina</taxon>
    </lineage>
</organism>
<evidence type="ECO:0000256" key="11">
    <source>
        <dbReference type="ARBA" id="ARBA00023180"/>
    </source>
</evidence>
<dbReference type="PANTHER" id="PTHR33793:SF2">
    <property type="entry name" value="AGGLUTININ-LIKE PROTEIN 6"/>
    <property type="match status" value="1"/>
</dbReference>
<feature type="domain" description="Agglutinin-like protein N-terminal" evidence="15">
    <location>
        <begin position="53"/>
        <end position="291"/>
    </location>
</feature>
<keyword evidence="6 14" id="KW-0732">Signal</keyword>
<feature type="compositionally biased region" description="Low complexity" evidence="13">
    <location>
        <begin position="357"/>
        <end position="427"/>
    </location>
</feature>
<feature type="compositionally biased region" description="Polar residues" evidence="13">
    <location>
        <begin position="903"/>
        <end position="926"/>
    </location>
</feature>
<keyword evidence="12" id="KW-0449">Lipoprotein</keyword>
<evidence type="ECO:0000256" key="2">
    <source>
        <dbReference type="ARBA" id="ARBA00004589"/>
    </source>
</evidence>
<feature type="chain" id="PRO_5024936223" description="Agglutinin-like protein N-terminal domain-containing protein" evidence="14">
    <location>
        <begin position="18"/>
        <end position="1026"/>
    </location>
</feature>
<evidence type="ECO:0000256" key="4">
    <source>
        <dbReference type="ARBA" id="ARBA00022525"/>
    </source>
</evidence>
<protein>
    <recommendedName>
        <fullName evidence="15">Agglutinin-like protein N-terminal domain-containing protein</fullName>
    </recommendedName>
</protein>
<feature type="region of interest" description="Disordered" evidence="13">
    <location>
        <begin position="354"/>
        <end position="427"/>
    </location>
</feature>
<dbReference type="OrthoDB" id="3981162at2759"/>
<gene>
    <name evidence="16" type="ORF">DIURU_002000</name>
</gene>
<feature type="region of interest" description="Disordered" evidence="13">
    <location>
        <begin position="443"/>
        <end position="627"/>
    </location>
</feature>
<keyword evidence="3" id="KW-0134">Cell wall</keyword>
<dbReference type="GO" id="GO:0007155">
    <property type="term" value="P:cell adhesion"/>
    <property type="evidence" value="ECO:0007669"/>
    <property type="project" value="UniProtKB-KW"/>
</dbReference>
<feature type="compositionally biased region" description="Low complexity" evidence="13">
    <location>
        <begin position="443"/>
        <end position="620"/>
    </location>
</feature>
<name>A0A642UW87_DIURU</name>
<evidence type="ECO:0000313" key="17">
    <source>
        <dbReference type="Proteomes" id="UP000449547"/>
    </source>
</evidence>